<dbReference type="Gene3D" id="3.40.30.10">
    <property type="entry name" value="Glutaredoxin"/>
    <property type="match status" value="1"/>
</dbReference>
<reference evidence="2" key="1">
    <citation type="submission" date="2023-07" db="EMBL/GenBank/DDBJ databases">
        <title>Genome content predicts the carbon catabolic preferences of heterotrophic bacteria.</title>
        <authorList>
            <person name="Gralka M."/>
        </authorList>
    </citation>
    <scope>NUCLEOTIDE SEQUENCE</scope>
    <source>
        <strain evidence="2">I2M16</strain>
    </source>
</reference>
<evidence type="ECO:0000313" key="2">
    <source>
        <dbReference type="EMBL" id="MDO6452840.1"/>
    </source>
</evidence>
<dbReference type="RefSeq" id="WP_303548902.1">
    <property type="nucleotide sequence ID" value="NZ_JAUOPG010000002.1"/>
</dbReference>
<gene>
    <name evidence="2" type="ORF">Q4490_04620</name>
</gene>
<dbReference type="PANTHER" id="PTHR13887">
    <property type="entry name" value="GLUTATHIONE S-TRANSFERASE KAPPA"/>
    <property type="match status" value="1"/>
</dbReference>
<dbReference type="InterPro" id="IPR001853">
    <property type="entry name" value="DSBA-like_thioredoxin_dom"/>
</dbReference>
<comment type="caution">
    <text evidence="2">The sequence shown here is derived from an EMBL/GenBank/DDBJ whole genome shotgun (WGS) entry which is preliminary data.</text>
</comment>
<dbReference type="AlphaFoldDB" id="A0AAW7XFM3"/>
<dbReference type="Gene3D" id="1.10.472.60">
    <property type="entry name" value="putative protein disulfide isomerase domain"/>
    <property type="match status" value="1"/>
</dbReference>
<dbReference type="Proteomes" id="UP001169862">
    <property type="component" value="Unassembled WGS sequence"/>
</dbReference>
<proteinExistence type="predicted"/>
<dbReference type="InterPro" id="IPR036249">
    <property type="entry name" value="Thioredoxin-like_sf"/>
</dbReference>
<dbReference type="PANTHER" id="PTHR13887:SF54">
    <property type="entry name" value="DSBA FAMILY PROTEIN"/>
    <property type="match status" value="1"/>
</dbReference>
<protein>
    <submittedName>
        <fullName evidence="2">DsbA family protein</fullName>
    </submittedName>
</protein>
<feature type="domain" description="DSBA-like thioredoxin" evidence="1">
    <location>
        <begin position="8"/>
        <end position="186"/>
    </location>
</feature>
<sequence length="202" mass="22797">MTLFYIMDPMCSWCYGFHPSINAIREKWPQLDIQYITGGLAQDSDEPMPIEMQNHLRSVWQQIEARTGVSFNTEFWDTCAPRRSTYPACRAVNIAAQLLDNGAALMTQAIQQAYYQDAKNPSDNSTLIALAVSIGVNKEDFSAALTSQEAQRTLEENIEFAHALGAQGFPALRYEDKGQYYRVSDGYVAPETIIKRLENLIQ</sequence>
<dbReference type="GO" id="GO:0016491">
    <property type="term" value="F:oxidoreductase activity"/>
    <property type="evidence" value="ECO:0007669"/>
    <property type="project" value="InterPro"/>
</dbReference>
<organism evidence="2 3">
    <name type="scientific">Neptunomonas phycophila</name>
    <dbReference type="NCBI Taxonomy" id="1572645"/>
    <lineage>
        <taxon>Bacteria</taxon>
        <taxon>Pseudomonadati</taxon>
        <taxon>Pseudomonadota</taxon>
        <taxon>Gammaproteobacteria</taxon>
        <taxon>Oceanospirillales</taxon>
        <taxon>Oceanospirillaceae</taxon>
        <taxon>Neptunomonas</taxon>
    </lineage>
</organism>
<dbReference type="SUPFAM" id="SSF52833">
    <property type="entry name" value="Thioredoxin-like"/>
    <property type="match status" value="1"/>
</dbReference>
<accession>A0AAW7XFM3</accession>
<evidence type="ECO:0000313" key="3">
    <source>
        <dbReference type="Proteomes" id="UP001169862"/>
    </source>
</evidence>
<dbReference type="Pfam" id="PF01323">
    <property type="entry name" value="DSBA"/>
    <property type="match status" value="1"/>
</dbReference>
<dbReference type="EMBL" id="JAUOPG010000002">
    <property type="protein sequence ID" value="MDO6452840.1"/>
    <property type="molecule type" value="Genomic_DNA"/>
</dbReference>
<dbReference type="CDD" id="cd03025">
    <property type="entry name" value="DsbA_FrnE_like"/>
    <property type="match status" value="1"/>
</dbReference>
<name>A0AAW7XFM3_9GAMM</name>
<evidence type="ECO:0000259" key="1">
    <source>
        <dbReference type="Pfam" id="PF01323"/>
    </source>
</evidence>